<feature type="domain" description="ABC transporter" evidence="13">
    <location>
        <begin position="313"/>
        <end position="540"/>
    </location>
</feature>
<evidence type="ECO:0000256" key="5">
    <source>
        <dbReference type="ARBA" id="ARBA00022737"/>
    </source>
</evidence>
<dbReference type="GO" id="GO:0006417">
    <property type="term" value="P:regulation of translation"/>
    <property type="evidence" value="ECO:0007669"/>
    <property type="project" value="UniProtKB-KW"/>
</dbReference>
<keyword evidence="3" id="KW-0820">tRNA-binding</keyword>
<evidence type="ECO:0000256" key="8">
    <source>
        <dbReference type="ARBA" id="ARBA00022840"/>
    </source>
</evidence>
<dbReference type="Proteomes" id="UP000798488">
    <property type="component" value="Unassembled WGS sequence"/>
</dbReference>
<evidence type="ECO:0000313" key="14">
    <source>
        <dbReference type="EMBL" id="KAF1083850.1"/>
    </source>
</evidence>
<dbReference type="GO" id="GO:0006412">
    <property type="term" value="P:translation"/>
    <property type="evidence" value="ECO:0007669"/>
    <property type="project" value="UniProtKB-KW"/>
</dbReference>
<keyword evidence="6" id="KW-0547">Nucleotide-binding</keyword>
<feature type="coiled-coil region" evidence="12">
    <location>
        <begin position="563"/>
        <end position="614"/>
    </location>
</feature>
<feature type="domain" description="ABC transporter" evidence="13">
    <location>
        <begin position="4"/>
        <end position="249"/>
    </location>
</feature>
<dbReference type="Gene3D" id="3.40.50.300">
    <property type="entry name" value="P-loop containing nucleotide triphosphate hydrolases"/>
    <property type="match status" value="2"/>
</dbReference>
<organism evidence="14 15">
    <name type="scientific">Sporotomaculum syntrophicum</name>
    <dbReference type="NCBI Taxonomy" id="182264"/>
    <lineage>
        <taxon>Bacteria</taxon>
        <taxon>Bacillati</taxon>
        <taxon>Bacillota</taxon>
        <taxon>Clostridia</taxon>
        <taxon>Eubacteriales</taxon>
        <taxon>Desulfallaceae</taxon>
        <taxon>Sporotomaculum</taxon>
    </lineage>
</organism>
<evidence type="ECO:0000256" key="4">
    <source>
        <dbReference type="ARBA" id="ARBA00022730"/>
    </source>
</evidence>
<dbReference type="GO" id="GO:0000049">
    <property type="term" value="F:tRNA binding"/>
    <property type="evidence" value="ECO:0007669"/>
    <property type="project" value="UniProtKB-KW"/>
</dbReference>
<keyword evidence="9" id="KW-0810">Translation regulation</keyword>
<dbReference type="InterPro" id="IPR032524">
    <property type="entry name" value="ABC_tran_C"/>
</dbReference>
<keyword evidence="5" id="KW-0677">Repeat</keyword>
<evidence type="ECO:0000259" key="13">
    <source>
        <dbReference type="PROSITE" id="PS50893"/>
    </source>
</evidence>
<comment type="similarity">
    <text evidence="1">Belongs to the ABC transporter superfamily. ABCF family. Translational throttle EttA subfamily.</text>
</comment>
<dbReference type="Pfam" id="PF12848">
    <property type="entry name" value="ABC_tran_Xtn"/>
    <property type="match status" value="1"/>
</dbReference>
<dbReference type="AlphaFoldDB" id="A0A9D2WM03"/>
<dbReference type="CDD" id="cd03221">
    <property type="entry name" value="ABCF_EF-3"/>
    <property type="match status" value="2"/>
</dbReference>
<protein>
    <submittedName>
        <fullName evidence="14">ABC transporter ATP-binding protein</fullName>
    </submittedName>
</protein>
<dbReference type="GO" id="GO:0003677">
    <property type="term" value="F:DNA binding"/>
    <property type="evidence" value="ECO:0007669"/>
    <property type="project" value="InterPro"/>
</dbReference>
<comment type="caution">
    <text evidence="14">The sequence shown here is derived from an EMBL/GenBank/DDBJ whole genome shotgun (WGS) entry which is preliminary data.</text>
</comment>
<dbReference type="InterPro" id="IPR017871">
    <property type="entry name" value="ABC_transporter-like_CS"/>
</dbReference>
<evidence type="ECO:0000256" key="10">
    <source>
        <dbReference type="ARBA" id="ARBA00022884"/>
    </source>
</evidence>
<dbReference type="Pfam" id="PF16326">
    <property type="entry name" value="ABC_tran_CTD"/>
    <property type="match status" value="1"/>
</dbReference>
<keyword evidence="15" id="KW-1185">Reference proteome</keyword>
<dbReference type="InterPro" id="IPR003439">
    <property type="entry name" value="ABC_transporter-like_ATP-bd"/>
</dbReference>
<evidence type="ECO:0000256" key="7">
    <source>
        <dbReference type="ARBA" id="ARBA00022801"/>
    </source>
</evidence>
<dbReference type="OrthoDB" id="1624247at2"/>
<keyword evidence="10" id="KW-0694">RNA-binding</keyword>
<reference evidence="14" key="1">
    <citation type="submission" date="2016-02" db="EMBL/GenBank/DDBJ databases">
        <title>Draft Genome Sequence of Sporotomaculum syntrophicum Strain FB, a Syntrophic Benzoate Degrader.</title>
        <authorList>
            <person name="Nobu M.K."/>
            <person name="Narihiro T."/>
            <person name="Qiu Y.-L."/>
            <person name="Ohashi A."/>
            <person name="Liu W.-T."/>
            <person name="Yuji S."/>
        </authorList>
    </citation>
    <scope>NUCLEOTIDE SEQUENCE</scope>
    <source>
        <strain evidence="14">FB</strain>
    </source>
</reference>
<dbReference type="FunFam" id="3.40.50.300:FF:000011">
    <property type="entry name" value="Putative ABC transporter ATP-binding component"/>
    <property type="match status" value="1"/>
</dbReference>
<dbReference type="PANTHER" id="PTHR42855">
    <property type="entry name" value="ABC TRANSPORTER ATP-BINDING SUBUNIT"/>
    <property type="match status" value="1"/>
</dbReference>
<dbReference type="GO" id="GO:0019843">
    <property type="term" value="F:rRNA binding"/>
    <property type="evidence" value="ECO:0007669"/>
    <property type="project" value="UniProtKB-KW"/>
</dbReference>
<dbReference type="SUPFAM" id="SSF52540">
    <property type="entry name" value="P-loop containing nucleoside triphosphate hydrolases"/>
    <property type="match status" value="2"/>
</dbReference>
<dbReference type="PANTHER" id="PTHR42855:SF1">
    <property type="entry name" value="ABC TRANSPORTER DOMAIN-CONTAINING PROTEIN"/>
    <property type="match status" value="1"/>
</dbReference>
<dbReference type="PROSITE" id="PS50893">
    <property type="entry name" value="ABC_TRANSPORTER_2"/>
    <property type="match status" value="2"/>
</dbReference>
<sequence length="629" mass="71319">MSLLIAENLSKSYSDKMLLNHVNISLNDRDKLGLIGINGTGKSTLLKIIAGVEQADEGQVTKGNNMQIAYLPQNPDFDDQATVLEQVFKGDSPLMKLIREYTAALNNPATSNEQIMQLTRDMDALNAWNLESEAQSILTRLGISEFNVLISTLSGGQKKRIALAAALVKPADLLILDEPTNHLDNEAIDWLEQYLNKRKGSLLMITHDRYFLDRVANQIIELDRGSLYIYKGNYSYYLEKQLEREEMEQSSELKRQRLLRKELAWLKKGAKARSTKQKARIDRYHKLNSQPVIQKEEQLQISVASSRLGKKTIELEQVCKTLGGTRVIDNFSFKLARNDRVGIVGPNGSGKSTLLNIMCGRVQPDSGTVDTGKTVKIGYYSQEIQHIDGNLRVIEYIKEGAELLNTSDGHTITASQMLERFLFPPALQRSLIEKLSGGEKRRLYLLRVLMEAPNILLLDEPTNDLDIATLSILEDYLDEFNGAVLAASHDRYFLDRMAEKILSFEGDGYIVQYTGNYSDYREKRSEQANNKANNRVTAPKKQEEQKGIKNTKLKFTYQEQKEYADIDAIIAGLEKNITQLQSQINEATADYVLLQQLVAEKEELDKQLQEKLDRWVYLNELAEKIRGQA</sequence>
<keyword evidence="8 14" id="KW-0067">ATP-binding</keyword>
<keyword evidence="2" id="KW-0963">Cytoplasm</keyword>
<dbReference type="Pfam" id="PF00005">
    <property type="entry name" value="ABC_tran"/>
    <property type="match status" value="2"/>
</dbReference>
<dbReference type="FunFam" id="3.40.50.300:FF:000183">
    <property type="entry name" value="ABC transporter ATP-binding protein yjjK"/>
    <property type="match status" value="1"/>
</dbReference>
<evidence type="ECO:0000256" key="2">
    <source>
        <dbReference type="ARBA" id="ARBA00022490"/>
    </source>
</evidence>
<dbReference type="SMART" id="SM00382">
    <property type="entry name" value="AAA"/>
    <property type="match status" value="2"/>
</dbReference>
<dbReference type="InterPro" id="IPR051309">
    <property type="entry name" value="ABCF_ATPase"/>
</dbReference>
<dbReference type="RefSeq" id="WP_161823298.1">
    <property type="nucleotide sequence ID" value="NZ_LSRS01000009.1"/>
</dbReference>
<gene>
    <name evidence="14" type="ORF">SPSYN_03006</name>
</gene>
<dbReference type="PROSITE" id="PS00211">
    <property type="entry name" value="ABC_TRANSPORTER_1"/>
    <property type="match status" value="1"/>
</dbReference>
<name>A0A9D2WM03_9FIRM</name>
<evidence type="ECO:0000256" key="1">
    <source>
        <dbReference type="ARBA" id="ARBA00005868"/>
    </source>
</evidence>
<dbReference type="GO" id="GO:0005524">
    <property type="term" value="F:ATP binding"/>
    <property type="evidence" value="ECO:0007669"/>
    <property type="project" value="UniProtKB-KW"/>
</dbReference>
<evidence type="ECO:0000256" key="6">
    <source>
        <dbReference type="ARBA" id="ARBA00022741"/>
    </source>
</evidence>
<keyword evidence="11" id="KW-0648">Protein biosynthesis</keyword>
<evidence type="ECO:0000313" key="15">
    <source>
        <dbReference type="Proteomes" id="UP000798488"/>
    </source>
</evidence>
<evidence type="ECO:0000256" key="3">
    <source>
        <dbReference type="ARBA" id="ARBA00022555"/>
    </source>
</evidence>
<accession>A0A9D2WM03</accession>
<dbReference type="InterPro" id="IPR027417">
    <property type="entry name" value="P-loop_NTPase"/>
</dbReference>
<proteinExistence type="inferred from homology"/>
<keyword evidence="12" id="KW-0175">Coiled coil</keyword>
<evidence type="ECO:0000256" key="9">
    <source>
        <dbReference type="ARBA" id="ARBA00022845"/>
    </source>
</evidence>
<dbReference type="InterPro" id="IPR032781">
    <property type="entry name" value="ABC_tran_Xtn"/>
</dbReference>
<dbReference type="InterPro" id="IPR003593">
    <property type="entry name" value="AAA+_ATPase"/>
</dbReference>
<keyword evidence="4" id="KW-0699">rRNA-binding</keyword>
<dbReference type="GO" id="GO:0016887">
    <property type="term" value="F:ATP hydrolysis activity"/>
    <property type="evidence" value="ECO:0007669"/>
    <property type="project" value="InterPro"/>
</dbReference>
<keyword evidence="7" id="KW-0378">Hydrolase</keyword>
<evidence type="ECO:0000256" key="11">
    <source>
        <dbReference type="ARBA" id="ARBA00022917"/>
    </source>
</evidence>
<dbReference type="EMBL" id="LSRS01000009">
    <property type="protein sequence ID" value="KAF1083850.1"/>
    <property type="molecule type" value="Genomic_DNA"/>
</dbReference>
<evidence type="ECO:0000256" key="12">
    <source>
        <dbReference type="SAM" id="Coils"/>
    </source>
</evidence>